<comment type="subcellular location">
    <subcellularLocation>
        <location evidence="1">Membrane</location>
        <topology evidence="1">Multi-pass membrane protein</topology>
    </subcellularLocation>
</comment>
<evidence type="ECO:0000256" key="7">
    <source>
        <dbReference type="SAM" id="Phobius"/>
    </source>
</evidence>
<dbReference type="InterPro" id="IPR052337">
    <property type="entry name" value="SAT4-like"/>
</dbReference>
<evidence type="ECO:0000313" key="9">
    <source>
        <dbReference type="EMBL" id="KZZ89741.1"/>
    </source>
</evidence>
<reference evidence="9 10" key="1">
    <citation type="journal article" date="2016" name="Genome Biol. Evol.">
        <title>Divergent and convergent evolution of fungal pathogenicity.</title>
        <authorList>
            <person name="Shang Y."/>
            <person name="Xiao G."/>
            <person name="Zheng P."/>
            <person name="Cen K."/>
            <person name="Zhan S."/>
            <person name="Wang C."/>
        </authorList>
    </citation>
    <scope>NUCLEOTIDE SEQUENCE [LARGE SCALE GENOMIC DNA]</scope>
    <source>
        <strain evidence="9 10">RCEF 2490</strain>
    </source>
</reference>
<feature type="transmembrane region" description="Helical" evidence="7">
    <location>
        <begin position="256"/>
        <end position="280"/>
    </location>
</feature>
<dbReference type="OrthoDB" id="3934549at2759"/>
<name>A0A167X7X5_9HYPO</name>
<evidence type="ECO:0000256" key="4">
    <source>
        <dbReference type="ARBA" id="ARBA00023136"/>
    </source>
</evidence>
<feature type="transmembrane region" description="Helical" evidence="7">
    <location>
        <begin position="179"/>
        <end position="201"/>
    </location>
</feature>
<dbReference type="Pfam" id="PF20684">
    <property type="entry name" value="Fung_rhodopsin"/>
    <property type="match status" value="1"/>
</dbReference>
<dbReference type="PANTHER" id="PTHR33048">
    <property type="entry name" value="PTH11-LIKE INTEGRAL MEMBRANE PROTEIN (AFU_ORTHOLOGUE AFUA_5G11245)"/>
    <property type="match status" value="1"/>
</dbReference>
<protein>
    <recommendedName>
        <fullName evidence="8">Rhodopsin domain-containing protein</fullName>
    </recommendedName>
</protein>
<feature type="transmembrane region" description="Helical" evidence="7">
    <location>
        <begin position="135"/>
        <end position="153"/>
    </location>
</feature>
<sequence>MALVDSSPNHPNKGPGLIIGFSFLAAFTTVIFGARIWSRRLTRQYYELDDHLCLASLVIQHGVFATAVVMVAEGGLGKDMSDAMAGDPNVLVVLPKTLFILKLIYAYSSPLVKLSVLALYWRIFPTAYIKLGCKIIGGLNVAWCVGVTVFSLTQCRPLKAFWDVELRALPTTKCIDSCVGLLVNAIANCIIDLLTLVLPLYEIAKLRVSTKRRFTIGGVFLLGGIAFAASLVRSVFGGILTSKGISANLSLDLVPPIAADVVEVYVSIIGACMPTLVPVYRQLRYGSPLKSHHTSASSQEPLPTALPASAASGSRKQTPSERDSVGSNEHLISERKRYPVAYTEVEKSEWKV</sequence>
<evidence type="ECO:0000313" key="10">
    <source>
        <dbReference type="Proteomes" id="UP000078544"/>
    </source>
</evidence>
<evidence type="ECO:0000256" key="5">
    <source>
        <dbReference type="ARBA" id="ARBA00038359"/>
    </source>
</evidence>
<feature type="transmembrane region" description="Helical" evidence="7">
    <location>
        <begin position="50"/>
        <end position="72"/>
    </location>
</feature>
<feature type="transmembrane region" description="Helical" evidence="7">
    <location>
        <begin position="16"/>
        <end position="38"/>
    </location>
</feature>
<feature type="domain" description="Rhodopsin" evidence="8">
    <location>
        <begin position="34"/>
        <end position="281"/>
    </location>
</feature>
<evidence type="ECO:0000256" key="2">
    <source>
        <dbReference type="ARBA" id="ARBA00022692"/>
    </source>
</evidence>
<keyword evidence="10" id="KW-1185">Reference proteome</keyword>
<organism evidence="9 10">
    <name type="scientific">Moelleriella libera RCEF 2490</name>
    <dbReference type="NCBI Taxonomy" id="1081109"/>
    <lineage>
        <taxon>Eukaryota</taxon>
        <taxon>Fungi</taxon>
        <taxon>Dikarya</taxon>
        <taxon>Ascomycota</taxon>
        <taxon>Pezizomycotina</taxon>
        <taxon>Sordariomycetes</taxon>
        <taxon>Hypocreomycetidae</taxon>
        <taxon>Hypocreales</taxon>
        <taxon>Clavicipitaceae</taxon>
        <taxon>Moelleriella</taxon>
    </lineage>
</organism>
<proteinExistence type="inferred from homology"/>
<dbReference type="EMBL" id="AZGY01000024">
    <property type="protein sequence ID" value="KZZ89741.1"/>
    <property type="molecule type" value="Genomic_DNA"/>
</dbReference>
<evidence type="ECO:0000256" key="3">
    <source>
        <dbReference type="ARBA" id="ARBA00022989"/>
    </source>
</evidence>
<keyword evidence="3 7" id="KW-1133">Transmembrane helix</keyword>
<evidence type="ECO:0000259" key="8">
    <source>
        <dbReference type="Pfam" id="PF20684"/>
    </source>
</evidence>
<comment type="similarity">
    <text evidence="5">Belongs to the SAT4 family.</text>
</comment>
<keyword evidence="2 7" id="KW-0812">Transmembrane</keyword>
<accession>A0A167X7X5</accession>
<comment type="caution">
    <text evidence="9">The sequence shown here is derived from an EMBL/GenBank/DDBJ whole genome shotgun (WGS) entry which is preliminary data.</text>
</comment>
<feature type="transmembrane region" description="Helical" evidence="7">
    <location>
        <begin position="213"/>
        <end position="236"/>
    </location>
</feature>
<evidence type="ECO:0000256" key="6">
    <source>
        <dbReference type="SAM" id="MobiDB-lite"/>
    </source>
</evidence>
<keyword evidence="4 7" id="KW-0472">Membrane</keyword>
<feature type="region of interest" description="Disordered" evidence="6">
    <location>
        <begin position="291"/>
        <end position="332"/>
    </location>
</feature>
<dbReference type="GO" id="GO:0016020">
    <property type="term" value="C:membrane"/>
    <property type="evidence" value="ECO:0007669"/>
    <property type="project" value="UniProtKB-SubCell"/>
</dbReference>
<dbReference type="AlphaFoldDB" id="A0A167X7X5"/>
<dbReference type="PANTHER" id="PTHR33048:SF47">
    <property type="entry name" value="INTEGRAL MEMBRANE PROTEIN-RELATED"/>
    <property type="match status" value="1"/>
</dbReference>
<feature type="transmembrane region" description="Helical" evidence="7">
    <location>
        <begin position="104"/>
        <end position="123"/>
    </location>
</feature>
<feature type="compositionally biased region" description="Low complexity" evidence="6">
    <location>
        <begin position="301"/>
        <end position="312"/>
    </location>
</feature>
<dbReference type="InterPro" id="IPR049326">
    <property type="entry name" value="Rhodopsin_dom_fungi"/>
</dbReference>
<evidence type="ECO:0000256" key="1">
    <source>
        <dbReference type="ARBA" id="ARBA00004141"/>
    </source>
</evidence>
<dbReference type="Proteomes" id="UP000078544">
    <property type="component" value="Unassembled WGS sequence"/>
</dbReference>
<gene>
    <name evidence="9" type="ORF">AAL_07634</name>
</gene>